<accession>A0A376LPU4</accession>
<dbReference type="EMBL" id="UGAB01000002">
    <property type="protein sequence ID" value="STF46276.1"/>
    <property type="molecule type" value="Genomic_DNA"/>
</dbReference>
<reference evidence="1 2" key="1">
    <citation type="submission" date="2018-06" db="EMBL/GenBank/DDBJ databases">
        <authorList>
            <consortium name="Pathogen Informatics"/>
            <person name="Doyle S."/>
        </authorList>
    </citation>
    <scope>NUCLEOTIDE SEQUENCE [LARGE SCALE GENOMIC DNA]</scope>
    <source>
        <strain evidence="1 2">NCTC7928</strain>
    </source>
</reference>
<dbReference type="Proteomes" id="UP000254877">
    <property type="component" value="Unassembled WGS sequence"/>
</dbReference>
<sequence>MDVYEDLYLQTNSRTFYFLKSGVVYRSDNGVIMKECLFKRKDLLEDLVFAGIFRKRPANLEEEMLIDEVLK</sequence>
<proteinExistence type="predicted"/>
<gene>
    <name evidence="1" type="ORF">NCTC7928_07078</name>
</gene>
<dbReference type="AlphaFoldDB" id="A0A376LPU4"/>
<dbReference type="RefSeq" id="WP_064772491.1">
    <property type="nucleotide sequence ID" value="NZ_CANUDW010000006.1"/>
</dbReference>
<evidence type="ECO:0000313" key="2">
    <source>
        <dbReference type="Proteomes" id="UP000254877"/>
    </source>
</evidence>
<evidence type="ECO:0000313" key="1">
    <source>
        <dbReference type="EMBL" id="STF46276.1"/>
    </source>
</evidence>
<organism evidence="1 2">
    <name type="scientific">Escherichia coli</name>
    <dbReference type="NCBI Taxonomy" id="562"/>
    <lineage>
        <taxon>Bacteria</taxon>
        <taxon>Pseudomonadati</taxon>
        <taxon>Pseudomonadota</taxon>
        <taxon>Gammaproteobacteria</taxon>
        <taxon>Enterobacterales</taxon>
        <taxon>Enterobacteriaceae</taxon>
        <taxon>Escherichia</taxon>
    </lineage>
</organism>
<protein>
    <submittedName>
        <fullName evidence="1">Uncharacterized protein</fullName>
    </submittedName>
</protein>
<name>A0A376LPU4_ECOLX</name>